<name>A0A1F8BNY5_9BACT</name>
<dbReference type="EMBL" id="MGHH01000007">
    <property type="protein sequence ID" value="OGM64998.1"/>
    <property type="molecule type" value="Genomic_DNA"/>
</dbReference>
<evidence type="ECO:0000256" key="4">
    <source>
        <dbReference type="ARBA" id="ARBA00022759"/>
    </source>
</evidence>
<gene>
    <name evidence="8" type="ORF">A2893_05070</name>
</gene>
<dbReference type="SUPFAM" id="SSF54786">
    <property type="entry name" value="YcfA/nrd intein domain"/>
    <property type="match status" value="1"/>
</dbReference>
<accession>A0A1F8BNY5</accession>
<dbReference type="GO" id="GO:0016787">
    <property type="term" value="F:hydrolase activity"/>
    <property type="evidence" value="ECO:0007669"/>
    <property type="project" value="UniProtKB-KW"/>
</dbReference>
<dbReference type="Pfam" id="PF07927">
    <property type="entry name" value="HicA_toxin"/>
    <property type="match status" value="1"/>
</dbReference>
<proteinExistence type="inferred from homology"/>
<dbReference type="STRING" id="1802521.A2893_05070"/>
<evidence type="ECO:0000313" key="8">
    <source>
        <dbReference type="EMBL" id="OGM64998.1"/>
    </source>
</evidence>
<dbReference type="GO" id="GO:0003729">
    <property type="term" value="F:mRNA binding"/>
    <property type="evidence" value="ECO:0007669"/>
    <property type="project" value="InterPro"/>
</dbReference>
<keyword evidence="4" id="KW-0255">Endonuclease</keyword>
<keyword evidence="6" id="KW-0694">RNA-binding</keyword>
<dbReference type="AlphaFoldDB" id="A0A1F8BNY5"/>
<comment type="similarity">
    <text evidence="1">Belongs to the HicA mRNA interferase family.</text>
</comment>
<evidence type="ECO:0000256" key="1">
    <source>
        <dbReference type="ARBA" id="ARBA00006620"/>
    </source>
</evidence>
<evidence type="ECO:0000256" key="3">
    <source>
        <dbReference type="ARBA" id="ARBA00022722"/>
    </source>
</evidence>
<dbReference type="InterPro" id="IPR038570">
    <property type="entry name" value="HicA_sf"/>
</dbReference>
<sequence length="70" mass="8252">MKPIPYRRVIKKVRRAGFILRRKTAGTHEIWWNEKARKTCVIPHHKEIKPGTIKSIIDQMGISKAEFENL</sequence>
<organism evidence="8 9">
    <name type="scientific">Candidatus Woesebacteria bacterium RIFCSPLOWO2_01_FULL_39_25</name>
    <dbReference type="NCBI Taxonomy" id="1802521"/>
    <lineage>
        <taxon>Bacteria</taxon>
        <taxon>Candidatus Woeseibacteriota</taxon>
    </lineage>
</organism>
<keyword evidence="3" id="KW-0540">Nuclease</keyword>
<evidence type="ECO:0008006" key="10">
    <source>
        <dbReference type="Google" id="ProtNLM"/>
    </source>
</evidence>
<protein>
    <recommendedName>
        <fullName evidence="10">Addiction module toxin, HicA family</fullName>
    </recommendedName>
</protein>
<keyword evidence="7" id="KW-0346">Stress response</keyword>
<evidence type="ECO:0000256" key="2">
    <source>
        <dbReference type="ARBA" id="ARBA00022649"/>
    </source>
</evidence>
<comment type="caution">
    <text evidence="8">The sequence shown here is derived from an EMBL/GenBank/DDBJ whole genome shotgun (WGS) entry which is preliminary data.</text>
</comment>
<evidence type="ECO:0000313" key="9">
    <source>
        <dbReference type="Proteomes" id="UP000176725"/>
    </source>
</evidence>
<reference evidence="8 9" key="1">
    <citation type="journal article" date="2016" name="Nat. Commun.">
        <title>Thousands of microbial genomes shed light on interconnected biogeochemical processes in an aquifer system.</title>
        <authorList>
            <person name="Anantharaman K."/>
            <person name="Brown C.T."/>
            <person name="Hug L.A."/>
            <person name="Sharon I."/>
            <person name="Castelle C.J."/>
            <person name="Probst A.J."/>
            <person name="Thomas B.C."/>
            <person name="Singh A."/>
            <person name="Wilkins M.J."/>
            <person name="Karaoz U."/>
            <person name="Brodie E.L."/>
            <person name="Williams K.H."/>
            <person name="Hubbard S.S."/>
            <person name="Banfield J.F."/>
        </authorList>
    </citation>
    <scope>NUCLEOTIDE SEQUENCE [LARGE SCALE GENOMIC DNA]</scope>
</reference>
<evidence type="ECO:0000256" key="7">
    <source>
        <dbReference type="ARBA" id="ARBA00023016"/>
    </source>
</evidence>
<keyword evidence="5" id="KW-0378">Hydrolase</keyword>
<keyword evidence="2" id="KW-1277">Toxin-antitoxin system</keyword>
<evidence type="ECO:0000256" key="5">
    <source>
        <dbReference type="ARBA" id="ARBA00022801"/>
    </source>
</evidence>
<dbReference type="Gene3D" id="3.30.920.30">
    <property type="entry name" value="Hypothetical protein"/>
    <property type="match status" value="1"/>
</dbReference>
<evidence type="ECO:0000256" key="6">
    <source>
        <dbReference type="ARBA" id="ARBA00022884"/>
    </source>
</evidence>
<dbReference type="Proteomes" id="UP000176725">
    <property type="component" value="Unassembled WGS sequence"/>
</dbReference>
<dbReference type="InterPro" id="IPR012933">
    <property type="entry name" value="HicA_mRNA_interferase"/>
</dbReference>
<dbReference type="GO" id="GO:0004519">
    <property type="term" value="F:endonuclease activity"/>
    <property type="evidence" value="ECO:0007669"/>
    <property type="project" value="UniProtKB-KW"/>
</dbReference>